<name>A0A377M296_ENTCL</name>
<gene>
    <name evidence="2" type="ORF">NCTC10005_04991</name>
</gene>
<accession>A0A377M296</accession>
<keyword evidence="1" id="KW-0812">Transmembrane</keyword>
<evidence type="ECO:0000313" key="2">
    <source>
        <dbReference type="EMBL" id="STQ12206.1"/>
    </source>
</evidence>
<dbReference type="EMBL" id="UGJB01000004">
    <property type="protein sequence ID" value="STQ12206.1"/>
    <property type="molecule type" value="Genomic_DNA"/>
</dbReference>
<dbReference type="Proteomes" id="UP000255106">
    <property type="component" value="Unassembled WGS sequence"/>
</dbReference>
<organism evidence="2 3">
    <name type="scientific">Enterobacter cloacae</name>
    <dbReference type="NCBI Taxonomy" id="550"/>
    <lineage>
        <taxon>Bacteria</taxon>
        <taxon>Pseudomonadati</taxon>
        <taxon>Pseudomonadota</taxon>
        <taxon>Gammaproteobacteria</taxon>
        <taxon>Enterobacterales</taxon>
        <taxon>Enterobacteriaceae</taxon>
        <taxon>Enterobacter</taxon>
        <taxon>Enterobacter cloacae complex</taxon>
    </lineage>
</organism>
<proteinExistence type="predicted"/>
<sequence length="70" mass="7309">MGFALVTGIIAAIPPQAGFCKYPVALPFLLSAVFFSLLFCCQPGGVLFPGNINRVSATSQPLTCGSNYPI</sequence>
<evidence type="ECO:0000256" key="1">
    <source>
        <dbReference type="SAM" id="Phobius"/>
    </source>
</evidence>
<keyword evidence="1" id="KW-1133">Transmembrane helix</keyword>
<dbReference type="AlphaFoldDB" id="A0A377M296"/>
<feature type="transmembrane region" description="Helical" evidence="1">
    <location>
        <begin position="27"/>
        <end position="48"/>
    </location>
</feature>
<reference evidence="2 3" key="1">
    <citation type="submission" date="2018-06" db="EMBL/GenBank/DDBJ databases">
        <authorList>
            <consortium name="Pathogen Informatics"/>
            <person name="Doyle S."/>
        </authorList>
    </citation>
    <scope>NUCLEOTIDE SEQUENCE [LARGE SCALE GENOMIC DNA]</scope>
    <source>
        <strain evidence="2 3">NCTC10005</strain>
    </source>
</reference>
<protein>
    <submittedName>
        <fullName evidence="2">Uncharacterized protein</fullName>
    </submittedName>
</protein>
<keyword evidence="1" id="KW-0472">Membrane</keyword>
<evidence type="ECO:0000313" key="3">
    <source>
        <dbReference type="Proteomes" id="UP000255106"/>
    </source>
</evidence>